<dbReference type="Gene3D" id="3.60.10.10">
    <property type="entry name" value="Endonuclease/exonuclease/phosphatase"/>
    <property type="match status" value="1"/>
</dbReference>
<protein>
    <submittedName>
        <fullName evidence="1">Craniofacial development protein 2-like</fullName>
    </submittedName>
</protein>
<sequence length="115" mass="13467">MKTIIDEIKRYKLPIVALQEIRWLLNGSIKSNDTTLFYSEGASNRHEFGVGFVINEALLTKVSKFEAINERLCYIRFLMPSYDLIIINCHAPTEEKEEEVKNAFYEDLERVYDIT</sequence>
<dbReference type="Proteomes" id="UP000478052">
    <property type="component" value="Unassembled WGS sequence"/>
</dbReference>
<gene>
    <name evidence="1" type="ORF">FWK35_00032324</name>
</gene>
<dbReference type="InterPro" id="IPR036691">
    <property type="entry name" value="Endo/exonu/phosph_ase_sf"/>
</dbReference>
<comment type="caution">
    <text evidence="1">The sequence shown here is derived from an EMBL/GenBank/DDBJ whole genome shotgun (WGS) entry which is preliminary data.</text>
</comment>
<evidence type="ECO:0000313" key="2">
    <source>
        <dbReference type="Proteomes" id="UP000478052"/>
    </source>
</evidence>
<dbReference type="EMBL" id="VUJU01011355">
    <property type="protein sequence ID" value="KAF0711199.1"/>
    <property type="molecule type" value="Genomic_DNA"/>
</dbReference>
<accession>A0A6G0VX02</accession>
<reference evidence="1 2" key="1">
    <citation type="submission" date="2019-08" db="EMBL/GenBank/DDBJ databases">
        <title>Whole genome of Aphis craccivora.</title>
        <authorList>
            <person name="Voronova N.V."/>
            <person name="Shulinski R.S."/>
            <person name="Bandarenka Y.V."/>
            <person name="Zhorov D.G."/>
            <person name="Warner D."/>
        </authorList>
    </citation>
    <scope>NUCLEOTIDE SEQUENCE [LARGE SCALE GENOMIC DNA]</scope>
    <source>
        <strain evidence="1">180601</strain>
        <tissue evidence="1">Whole Body</tissue>
    </source>
</reference>
<dbReference type="OrthoDB" id="5828726at2759"/>
<proteinExistence type="predicted"/>
<name>A0A6G0VX02_APHCR</name>
<evidence type="ECO:0000313" key="1">
    <source>
        <dbReference type="EMBL" id="KAF0711199.1"/>
    </source>
</evidence>
<dbReference type="SUPFAM" id="SSF56219">
    <property type="entry name" value="DNase I-like"/>
    <property type="match status" value="1"/>
</dbReference>
<keyword evidence="2" id="KW-1185">Reference proteome</keyword>
<organism evidence="1 2">
    <name type="scientific">Aphis craccivora</name>
    <name type="common">Cowpea aphid</name>
    <dbReference type="NCBI Taxonomy" id="307492"/>
    <lineage>
        <taxon>Eukaryota</taxon>
        <taxon>Metazoa</taxon>
        <taxon>Ecdysozoa</taxon>
        <taxon>Arthropoda</taxon>
        <taxon>Hexapoda</taxon>
        <taxon>Insecta</taxon>
        <taxon>Pterygota</taxon>
        <taxon>Neoptera</taxon>
        <taxon>Paraneoptera</taxon>
        <taxon>Hemiptera</taxon>
        <taxon>Sternorrhyncha</taxon>
        <taxon>Aphidomorpha</taxon>
        <taxon>Aphidoidea</taxon>
        <taxon>Aphididae</taxon>
        <taxon>Aphidini</taxon>
        <taxon>Aphis</taxon>
        <taxon>Aphis</taxon>
    </lineage>
</organism>
<dbReference type="AlphaFoldDB" id="A0A6G0VX02"/>